<evidence type="ECO:0000256" key="2">
    <source>
        <dbReference type="ARBA" id="ARBA00022692"/>
    </source>
</evidence>
<dbReference type="PANTHER" id="PTHR11040:SF44">
    <property type="entry name" value="PROTEIN ZNTC-RELATED"/>
    <property type="match status" value="1"/>
</dbReference>
<proteinExistence type="predicted"/>
<keyword evidence="7" id="KW-1185">Reference proteome</keyword>
<dbReference type="RefSeq" id="WP_003386637.1">
    <property type="nucleotide sequence ID" value="NZ_APBN01000001.1"/>
</dbReference>
<dbReference type="EMBL" id="APBN01000001">
    <property type="protein sequence ID" value="EMT54805.1"/>
    <property type="molecule type" value="Genomic_DNA"/>
</dbReference>
<dbReference type="Proteomes" id="UP000012081">
    <property type="component" value="Unassembled WGS sequence"/>
</dbReference>
<keyword evidence="3 5" id="KW-1133">Transmembrane helix</keyword>
<evidence type="ECO:0000256" key="5">
    <source>
        <dbReference type="SAM" id="Phobius"/>
    </source>
</evidence>
<feature type="transmembrane region" description="Helical" evidence="5">
    <location>
        <begin position="32"/>
        <end position="52"/>
    </location>
</feature>
<feature type="transmembrane region" description="Helical" evidence="5">
    <location>
        <begin position="64"/>
        <end position="85"/>
    </location>
</feature>
<feature type="transmembrane region" description="Helical" evidence="5">
    <location>
        <begin position="6"/>
        <end position="25"/>
    </location>
</feature>
<dbReference type="Pfam" id="PF02535">
    <property type="entry name" value="Zip"/>
    <property type="match status" value="1"/>
</dbReference>
<feature type="transmembrane region" description="Helical" evidence="5">
    <location>
        <begin position="97"/>
        <end position="121"/>
    </location>
</feature>
<name>M8EH60_9BACL</name>
<dbReference type="GO" id="GO:0016020">
    <property type="term" value="C:membrane"/>
    <property type="evidence" value="ECO:0007669"/>
    <property type="project" value="UniProtKB-SubCell"/>
</dbReference>
<dbReference type="OrthoDB" id="2374151at2"/>
<reference evidence="6 7" key="1">
    <citation type="submission" date="2013-03" db="EMBL/GenBank/DDBJ databases">
        <title>Assembly of a new bacterial strain Brevibacillus borstelensis AK1.</title>
        <authorList>
            <person name="Rajan I."/>
            <person name="PoliReddy D."/>
            <person name="Sugumar T."/>
            <person name="Rathinam K."/>
            <person name="Alqarawi S."/>
            <person name="Khalil A.B."/>
            <person name="Sivakumar N."/>
        </authorList>
    </citation>
    <scope>NUCLEOTIDE SEQUENCE [LARGE SCALE GENOMIC DNA]</scope>
    <source>
        <strain evidence="6 7">AK1</strain>
    </source>
</reference>
<dbReference type="InterPro" id="IPR003689">
    <property type="entry name" value="ZIP"/>
</dbReference>
<keyword evidence="4 5" id="KW-0472">Membrane</keyword>
<gene>
    <name evidence="6" type="ORF">I532_04335</name>
</gene>
<comment type="subcellular location">
    <subcellularLocation>
        <location evidence="1">Membrane</location>
        <topology evidence="1">Multi-pass membrane protein</topology>
    </subcellularLocation>
</comment>
<protein>
    <submittedName>
        <fullName evidence="6">Zinc transporter zupT</fullName>
    </submittedName>
</protein>
<evidence type="ECO:0000256" key="1">
    <source>
        <dbReference type="ARBA" id="ARBA00004141"/>
    </source>
</evidence>
<feature type="transmembrane region" description="Helical" evidence="5">
    <location>
        <begin position="158"/>
        <end position="178"/>
    </location>
</feature>
<dbReference type="PANTHER" id="PTHR11040">
    <property type="entry name" value="ZINC/IRON TRANSPORTER"/>
    <property type="match status" value="1"/>
</dbReference>
<sequence>MQPVILVVLLSAAAASSIGGFLLCLRSWSEKSLFAMISAGAGLLLAITLLDLLPHTLHVGSGRVMPFVLIGFSCLFLLDWMGHAGENNTRAMGSARIIGVLSGFLLHSYVEGISILASFWMDERLGWSVLFAMLLHKVPDGVTVASLLLAVTRSRKKAFWGAAGLGAATLAGALSFQIAEPFLQEGWVPVMMALTTGVFLYVSASHLVPFILHERKGGQGLFFFAGMVAYLLLMTFFHSNAHLHA</sequence>
<dbReference type="AlphaFoldDB" id="M8EH60"/>
<evidence type="ECO:0000313" key="6">
    <source>
        <dbReference type="EMBL" id="EMT54805.1"/>
    </source>
</evidence>
<feature type="transmembrane region" description="Helical" evidence="5">
    <location>
        <begin position="221"/>
        <end position="239"/>
    </location>
</feature>
<dbReference type="GO" id="GO:0005385">
    <property type="term" value="F:zinc ion transmembrane transporter activity"/>
    <property type="evidence" value="ECO:0007669"/>
    <property type="project" value="TreeGrafter"/>
</dbReference>
<evidence type="ECO:0000256" key="3">
    <source>
        <dbReference type="ARBA" id="ARBA00022989"/>
    </source>
</evidence>
<comment type="caution">
    <text evidence="6">The sequence shown here is derived from an EMBL/GenBank/DDBJ whole genome shotgun (WGS) entry which is preliminary data.</text>
</comment>
<feature type="transmembrane region" description="Helical" evidence="5">
    <location>
        <begin position="127"/>
        <end position="151"/>
    </location>
</feature>
<accession>M8EH60</accession>
<dbReference type="GeneID" id="89498842"/>
<evidence type="ECO:0000313" key="7">
    <source>
        <dbReference type="Proteomes" id="UP000012081"/>
    </source>
</evidence>
<feature type="transmembrane region" description="Helical" evidence="5">
    <location>
        <begin position="190"/>
        <end position="212"/>
    </location>
</feature>
<dbReference type="STRING" id="1300222.I532_04335"/>
<dbReference type="PATRIC" id="fig|1300222.3.peg.896"/>
<keyword evidence="2 5" id="KW-0812">Transmembrane</keyword>
<evidence type="ECO:0000256" key="4">
    <source>
        <dbReference type="ARBA" id="ARBA00023136"/>
    </source>
</evidence>
<organism evidence="6 7">
    <name type="scientific">Brevibacillus borstelensis AK1</name>
    <dbReference type="NCBI Taxonomy" id="1300222"/>
    <lineage>
        <taxon>Bacteria</taxon>
        <taxon>Bacillati</taxon>
        <taxon>Bacillota</taxon>
        <taxon>Bacilli</taxon>
        <taxon>Bacillales</taxon>
        <taxon>Paenibacillaceae</taxon>
        <taxon>Brevibacillus</taxon>
    </lineage>
</organism>